<keyword evidence="8" id="KW-1185">Reference proteome</keyword>
<dbReference type="Proteomes" id="UP000000759">
    <property type="component" value="Chromosome 1"/>
</dbReference>
<reference evidence="8" key="2">
    <citation type="submission" date="2008-08" db="EMBL/GenBank/DDBJ databases">
        <authorList>
            <consortium name="Diatom Consortium"/>
            <person name="Grigoriev I."/>
            <person name="Grimwood J."/>
            <person name="Kuo A."/>
            <person name="Otillar R.P."/>
            <person name="Salamov A."/>
            <person name="Detter J.C."/>
            <person name="Lindquist E."/>
            <person name="Shapiro H."/>
            <person name="Lucas S."/>
            <person name="Glavina del Rio T."/>
            <person name="Pitluck S."/>
            <person name="Rokhsar D."/>
            <person name="Bowler C."/>
        </authorList>
    </citation>
    <scope>GENOME REANNOTATION</scope>
    <source>
        <strain evidence="8">CCAP 1055/1</strain>
    </source>
</reference>
<keyword evidence="3 6" id="KW-0812">Transmembrane</keyword>
<dbReference type="EMBL" id="CM000605">
    <property type="protein sequence ID" value="EEC51334.1"/>
    <property type="molecule type" value="Genomic_DNA"/>
</dbReference>
<dbReference type="InterPro" id="IPR005691">
    <property type="entry name" value="Tic20"/>
</dbReference>
<comment type="similarity">
    <text evidence="2">Belongs to the Tic20 family.</text>
</comment>
<evidence type="ECO:0000256" key="1">
    <source>
        <dbReference type="ARBA" id="ARBA00004508"/>
    </source>
</evidence>
<evidence type="ECO:0000256" key="4">
    <source>
        <dbReference type="ARBA" id="ARBA00022989"/>
    </source>
</evidence>
<dbReference type="OrthoDB" id="414558at2759"/>
<reference evidence="7 8" key="1">
    <citation type="journal article" date="2008" name="Nature">
        <title>The Phaeodactylum genome reveals the evolutionary history of diatom genomes.</title>
        <authorList>
            <person name="Bowler C."/>
            <person name="Allen A.E."/>
            <person name="Badger J.H."/>
            <person name="Grimwood J."/>
            <person name="Jabbari K."/>
            <person name="Kuo A."/>
            <person name="Maheswari U."/>
            <person name="Martens C."/>
            <person name="Maumus F."/>
            <person name="Otillar R.P."/>
            <person name="Rayko E."/>
            <person name="Salamov A."/>
            <person name="Vandepoele K."/>
            <person name="Beszteri B."/>
            <person name="Gruber A."/>
            <person name="Heijde M."/>
            <person name="Katinka M."/>
            <person name="Mock T."/>
            <person name="Valentin K."/>
            <person name="Verret F."/>
            <person name="Berges J.A."/>
            <person name="Brownlee C."/>
            <person name="Cadoret J.P."/>
            <person name="Chiovitti A."/>
            <person name="Choi C.J."/>
            <person name="Coesel S."/>
            <person name="De Martino A."/>
            <person name="Detter J.C."/>
            <person name="Durkin C."/>
            <person name="Falciatore A."/>
            <person name="Fournet J."/>
            <person name="Haruta M."/>
            <person name="Huysman M.J."/>
            <person name="Jenkins B.D."/>
            <person name="Jiroutova K."/>
            <person name="Jorgensen R.E."/>
            <person name="Joubert Y."/>
            <person name="Kaplan A."/>
            <person name="Kroger N."/>
            <person name="Kroth P.G."/>
            <person name="La Roche J."/>
            <person name="Lindquist E."/>
            <person name="Lommer M."/>
            <person name="Martin-Jezequel V."/>
            <person name="Lopez P.J."/>
            <person name="Lucas S."/>
            <person name="Mangogna M."/>
            <person name="McGinnis K."/>
            <person name="Medlin L.K."/>
            <person name="Montsant A."/>
            <person name="Oudot-Le Secq M.P."/>
            <person name="Napoli C."/>
            <person name="Obornik M."/>
            <person name="Parker M.S."/>
            <person name="Petit J.L."/>
            <person name="Porcel B.M."/>
            <person name="Poulsen N."/>
            <person name="Robison M."/>
            <person name="Rychlewski L."/>
            <person name="Rynearson T.A."/>
            <person name="Schmutz J."/>
            <person name="Shapiro H."/>
            <person name="Siaut M."/>
            <person name="Stanley M."/>
            <person name="Sussman M.R."/>
            <person name="Taylor A.R."/>
            <person name="Vardi A."/>
            <person name="von Dassow P."/>
            <person name="Vyverman W."/>
            <person name="Willis A."/>
            <person name="Wyrwicz L.S."/>
            <person name="Rokhsar D.S."/>
            <person name="Weissenbach J."/>
            <person name="Armbrust E.V."/>
            <person name="Green B.R."/>
            <person name="Van de Peer Y."/>
            <person name="Grigoriev I.V."/>
        </authorList>
    </citation>
    <scope>NUCLEOTIDE SEQUENCE [LARGE SCALE GENOMIC DNA]</scope>
    <source>
        <strain evidence="7 8">CCAP 1055/1</strain>
    </source>
</reference>
<dbReference type="InParanoid" id="B7FQH2"/>
<evidence type="ECO:0000256" key="5">
    <source>
        <dbReference type="ARBA" id="ARBA00023136"/>
    </source>
</evidence>
<evidence type="ECO:0000313" key="8">
    <source>
        <dbReference type="Proteomes" id="UP000000759"/>
    </source>
</evidence>
<protein>
    <submittedName>
        <fullName evidence="7">Uncharacterized protein</fullName>
    </submittedName>
</protein>
<dbReference type="STRING" id="556484.B7FQH2"/>
<evidence type="ECO:0000313" key="7">
    <source>
        <dbReference type="EMBL" id="EEC51334.1"/>
    </source>
</evidence>
<evidence type="ECO:0000256" key="2">
    <source>
        <dbReference type="ARBA" id="ARBA00009596"/>
    </source>
</evidence>
<feature type="transmembrane region" description="Helical" evidence="6">
    <location>
        <begin position="122"/>
        <end position="140"/>
    </location>
</feature>
<evidence type="ECO:0000256" key="3">
    <source>
        <dbReference type="ARBA" id="ARBA00022692"/>
    </source>
</evidence>
<dbReference type="GO" id="GO:0031969">
    <property type="term" value="C:chloroplast membrane"/>
    <property type="evidence" value="ECO:0007669"/>
    <property type="project" value="UniProtKB-SubCell"/>
</dbReference>
<keyword evidence="5 6" id="KW-0472">Membrane</keyword>
<dbReference type="HOGENOM" id="CLU_922761_0_0_1"/>
<organism evidence="7 8">
    <name type="scientific">Phaeodactylum tricornutum (strain CCAP 1055/1)</name>
    <dbReference type="NCBI Taxonomy" id="556484"/>
    <lineage>
        <taxon>Eukaryota</taxon>
        <taxon>Sar</taxon>
        <taxon>Stramenopiles</taxon>
        <taxon>Ochrophyta</taxon>
        <taxon>Bacillariophyta</taxon>
        <taxon>Bacillariophyceae</taxon>
        <taxon>Bacillariophycidae</taxon>
        <taxon>Naviculales</taxon>
        <taxon>Phaeodactylaceae</taxon>
        <taxon>Phaeodactylum</taxon>
    </lineage>
</organism>
<dbReference type="Pfam" id="PF16166">
    <property type="entry name" value="TIC20"/>
    <property type="match status" value="1"/>
</dbReference>
<dbReference type="eggNOG" id="ENOG502R2V4">
    <property type="taxonomic scope" value="Eukaryota"/>
</dbReference>
<dbReference type="KEGG" id="pti:PHATRDRAFT_32195"/>
<dbReference type="GeneID" id="7196852"/>
<dbReference type="PaxDb" id="2850-Phatr32195"/>
<dbReference type="AlphaFoldDB" id="B7FQH2"/>
<dbReference type="RefSeq" id="XP_002176871.1">
    <property type="nucleotide sequence ID" value="XM_002176835.1"/>
</dbReference>
<gene>
    <name evidence="7" type="ORF">PHATRDRAFT_32195</name>
</gene>
<dbReference type="PANTHER" id="PTHR33510">
    <property type="entry name" value="PROTEIN TIC 20-II, CHLOROPLASTIC"/>
    <property type="match status" value="1"/>
</dbReference>
<name>B7FQH2_PHATC</name>
<evidence type="ECO:0000256" key="6">
    <source>
        <dbReference type="SAM" id="Phobius"/>
    </source>
</evidence>
<proteinExistence type="inferred from homology"/>
<feature type="transmembrane region" description="Helical" evidence="6">
    <location>
        <begin position="283"/>
        <end position="301"/>
    </location>
</feature>
<dbReference type="PANTHER" id="PTHR33510:SF5">
    <property type="entry name" value="PROTEIN TIC 20-II, CHLOROPLASTIC"/>
    <property type="match status" value="1"/>
</dbReference>
<comment type="subcellular location">
    <subcellularLocation>
        <location evidence="1">Plastid</location>
        <location evidence="1">Chloroplast membrane</location>
        <topology evidence="1">Multi-pass membrane protein</topology>
    </subcellularLocation>
</comment>
<accession>B7FQH2</accession>
<sequence>MGTLPTMKRSLMSIAIAVSVFKGSYAFVRDLQQKTPTRSARLRSSSAFASQISRSTNLQKPVGTLYGMWSQDEGLQGNDRFKACVPYFLPLLDGDQFGKYIYERIPPLGFLNDLFIGPLVNIYHGIPFLGVGLFILLTLGTRFNTDMSRNVRFNAQQAALLDVALIFPELIASGFQEDPLPRALVEPCANFVCLISSNRGRTFLGHRFSDQVVHDSTFFSPAFCRRLGIGGSITSGSKPHMRASRASISFCNSSPYLSCSSFDSKRIMAFDSSFRRAISQAKSLAFSSLDLMLSFAFVIVAQ</sequence>
<keyword evidence="4 6" id="KW-1133">Transmembrane helix</keyword>